<gene>
    <name evidence="1" type="ORF">GO999_00025</name>
</gene>
<accession>A0ABX7ZQS0</accession>
<sequence length="337" mass="37954">MNRFQRAIGFFDAHIVAASNTFDAPPTISTGRALQLILAIPEAERYKKYSNGDEIFYIRDWYQNGDDHHILVNKSDRLLSDPRFSNPLAHSWRTVSRRPDEGLDFSCHILIRANDDPLGQAQTLIENATGLTVSAIQRFFNALMRDAADIEPAAFTFNHPDGLKSYKARFMFRFDGHPADDLIDDLEAGSIGGIELITARDEDAALDTHGYVREVKKSLQVRLANIVERGTRVATLRNFLNGRSRNFEQARIRFTSTDGQTRQVTVNTGDFSVGMDTVFVKRMIIKDFTTPLEQSYTKLDAEIIQKMRQLVGLQNVHLPPSAPVLLLDDQVQQEGAA</sequence>
<dbReference type="EMBL" id="CP046674">
    <property type="protein sequence ID" value="QUP57059.1"/>
    <property type="molecule type" value="Genomic_DNA"/>
</dbReference>
<reference evidence="2" key="1">
    <citation type="submission" date="2019-12" db="EMBL/GenBank/DDBJ databases">
        <title>Whole-genome sequence of tobacco pathogen Ralstonia pseudosolanacearum strain RS, originating from Yunnan province of China.</title>
        <authorList>
            <person name="Lu C.-H."/>
        </authorList>
    </citation>
    <scope>NUCLEOTIDE SEQUENCE [LARGE SCALE GENOMIC DNA]</scope>
    <source>
        <strain evidence="2">RS</strain>
    </source>
</reference>
<name>A0ABX7ZQS0_9RALS</name>
<evidence type="ECO:0000313" key="2">
    <source>
        <dbReference type="Proteomes" id="UP000680989"/>
    </source>
</evidence>
<dbReference type="RefSeq" id="WP_211906422.1">
    <property type="nucleotide sequence ID" value="NZ_CP046674.1"/>
</dbReference>
<dbReference type="Proteomes" id="UP000680989">
    <property type="component" value="Chromosome"/>
</dbReference>
<protein>
    <recommendedName>
        <fullName evidence="3">DUF4868 domain-containing protein</fullName>
    </recommendedName>
</protein>
<evidence type="ECO:0008006" key="3">
    <source>
        <dbReference type="Google" id="ProtNLM"/>
    </source>
</evidence>
<evidence type="ECO:0000313" key="1">
    <source>
        <dbReference type="EMBL" id="QUP57059.1"/>
    </source>
</evidence>
<keyword evidence="2" id="KW-1185">Reference proteome</keyword>
<proteinExistence type="predicted"/>
<organism evidence="1 2">
    <name type="scientific">Ralstonia nicotianae</name>
    <dbReference type="NCBI Taxonomy" id="3037696"/>
    <lineage>
        <taxon>Bacteria</taxon>
        <taxon>Pseudomonadati</taxon>
        <taxon>Pseudomonadota</taxon>
        <taxon>Betaproteobacteria</taxon>
        <taxon>Burkholderiales</taxon>
        <taxon>Burkholderiaceae</taxon>
        <taxon>Ralstonia</taxon>
        <taxon>Ralstonia solanacearum species complex</taxon>
    </lineage>
</organism>